<proteinExistence type="predicted"/>
<comment type="caution">
    <text evidence="1">The sequence shown here is derived from an EMBL/GenBank/DDBJ whole genome shotgun (WGS) entry which is preliminary data.</text>
</comment>
<dbReference type="GO" id="GO:0016787">
    <property type="term" value="F:hydrolase activity"/>
    <property type="evidence" value="ECO:0007669"/>
    <property type="project" value="UniProtKB-KW"/>
</dbReference>
<dbReference type="SUPFAM" id="SSF53474">
    <property type="entry name" value="alpha/beta-Hydrolases"/>
    <property type="match status" value="1"/>
</dbReference>
<dbReference type="Proteomes" id="UP000530670">
    <property type="component" value="Unassembled WGS sequence"/>
</dbReference>
<dbReference type="AlphaFoldDB" id="A0A8H5QFP7"/>
<evidence type="ECO:0000313" key="1">
    <source>
        <dbReference type="EMBL" id="KAF5613642.1"/>
    </source>
</evidence>
<reference evidence="1 2" key="1">
    <citation type="submission" date="2020-05" db="EMBL/GenBank/DDBJ databases">
        <title>Identification and distribution of gene clusters putatively required for synthesis of sphingolipid metabolism inhibitors in phylogenetically diverse species of the filamentous fungus Fusarium.</title>
        <authorList>
            <person name="Kim H.-S."/>
            <person name="Busman M."/>
            <person name="Brown D.W."/>
            <person name="Divon H."/>
            <person name="Uhlig S."/>
            <person name="Proctor R.H."/>
        </authorList>
    </citation>
    <scope>NUCLEOTIDE SEQUENCE [LARGE SCALE GENOMIC DNA]</scope>
    <source>
        <strain evidence="1 2">NRRL 66243</strain>
    </source>
</reference>
<dbReference type="GeneID" id="59299335"/>
<dbReference type="InterPro" id="IPR029058">
    <property type="entry name" value="AB_hydrolase_fold"/>
</dbReference>
<sequence>MTSDASPVISLLQSLHKEHGPEIPQILPAASKALTPFLQAHAQDIKSVRVATHQYGAHARQEVDWYTCETARHDAPIPLLVFLHGGGLTRGDKNEPMPPGGLVYANLGRFFTSKGFHVLIPNYRRVNSIDPKTGAAIAENENATFPTGGKDLAQLLKFVDTHLPFAAPGQKVKVHIIGCSAGGVHLGTYLFHPPLFPDTIHAGGYENLDISTGIFLNTPFHFNGAAPSRKPVLDAYHPPKTYPADKFSPYGLLARFDIPDPENAHKGPQIIIITAEYDPQEILKPAEDFIKLVQGKAGFVSEVIRLPSHNHISPPMTLAVGDSEGEKWGSELAQKLKARL</sequence>
<dbReference type="RefSeq" id="XP_037199099.1">
    <property type="nucleotide sequence ID" value="XM_037347065.1"/>
</dbReference>
<protein>
    <submittedName>
        <fullName evidence="1">Alpha beta-hydrolase</fullName>
    </submittedName>
</protein>
<gene>
    <name evidence="1" type="ORF">FTJAE_13881</name>
</gene>
<name>A0A8H5QFP7_9HYPO</name>
<organism evidence="1 2">
    <name type="scientific">Fusarium tjaetaba</name>
    <dbReference type="NCBI Taxonomy" id="1567544"/>
    <lineage>
        <taxon>Eukaryota</taxon>
        <taxon>Fungi</taxon>
        <taxon>Dikarya</taxon>
        <taxon>Ascomycota</taxon>
        <taxon>Pezizomycotina</taxon>
        <taxon>Sordariomycetes</taxon>
        <taxon>Hypocreomycetidae</taxon>
        <taxon>Hypocreales</taxon>
        <taxon>Nectriaceae</taxon>
        <taxon>Fusarium</taxon>
        <taxon>Fusarium fujikuroi species complex</taxon>
    </lineage>
</organism>
<evidence type="ECO:0000313" key="2">
    <source>
        <dbReference type="Proteomes" id="UP000530670"/>
    </source>
</evidence>
<keyword evidence="2" id="KW-1185">Reference proteome</keyword>
<accession>A0A8H5QFP7</accession>
<keyword evidence="1" id="KW-0378">Hydrolase</keyword>
<dbReference type="OrthoDB" id="433474at2759"/>
<dbReference type="EMBL" id="JAAQRI010000490">
    <property type="protein sequence ID" value="KAF5613642.1"/>
    <property type="molecule type" value="Genomic_DNA"/>
</dbReference>
<dbReference type="Gene3D" id="3.40.50.1820">
    <property type="entry name" value="alpha/beta hydrolase"/>
    <property type="match status" value="1"/>
</dbReference>